<dbReference type="InterPro" id="IPR036388">
    <property type="entry name" value="WH-like_DNA-bd_sf"/>
</dbReference>
<dbReference type="PRINTS" id="PR00039">
    <property type="entry name" value="HTHLYSR"/>
</dbReference>
<dbReference type="InterPro" id="IPR005119">
    <property type="entry name" value="LysR_subst-bd"/>
</dbReference>
<evidence type="ECO:0000313" key="7">
    <source>
        <dbReference type="Proteomes" id="UP001626536"/>
    </source>
</evidence>
<gene>
    <name evidence="6" type="ORF">RZS28_10790</name>
</gene>
<dbReference type="PROSITE" id="PS50931">
    <property type="entry name" value="HTH_LYSR"/>
    <property type="match status" value="1"/>
</dbReference>
<comment type="similarity">
    <text evidence="1">Belongs to the LysR transcriptional regulatory family.</text>
</comment>
<keyword evidence="7" id="KW-1185">Reference proteome</keyword>
<dbReference type="SUPFAM" id="SSF46785">
    <property type="entry name" value="Winged helix' DNA-binding domain"/>
    <property type="match status" value="1"/>
</dbReference>
<dbReference type="InterPro" id="IPR036390">
    <property type="entry name" value="WH_DNA-bd_sf"/>
</dbReference>
<sequence>MVKLASISQALVVAEHLSFSRAAQILGVRQSAVSRRVQELEDELGVSLFERDAGGIRLTEAGRRFLERSRSALAEIDYAIKSAGSAGRGAEGLLRIGVVSSLSAGFVRELLSAYWDSHPAIATDFVEGSTREQIARITERQLDIAFVTGTPQASHCDALALWKARVFVALPQRHVLAHEDEIDWEELKDEHFIVSRGAPGPEIHDYIVQRLAELGRSPSVERYRVDRETLLVLVGLNFGVSLISEAGMATRYPDVVFRPLATSADILPYSAVWLPGNDNPALRRLLSLARSLSSGRPALPRPEIGS</sequence>
<evidence type="ECO:0000256" key="3">
    <source>
        <dbReference type="ARBA" id="ARBA00023125"/>
    </source>
</evidence>
<evidence type="ECO:0000256" key="1">
    <source>
        <dbReference type="ARBA" id="ARBA00009437"/>
    </source>
</evidence>
<dbReference type="PANTHER" id="PTHR30346:SF0">
    <property type="entry name" value="HCA OPERON TRANSCRIPTIONAL ACTIVATOR HCAR"/>
    <property type="match status" value="1"/>
</dbReference>
<keyword evidence="2" id="KW-0805">Transcription regulation</keyword>
<dbReference type="CDD" id="cd08414">
    <property type="entry name" value="PBP2_LTTR_aromatics_like"/>
    <property type="match status" value="1"/>
</dbReference>
<proteinExistence type="inferred from homology"/>
<reference evidence="6 7" key="1">
    <citation type="submission" date="2023-10" db="EMBL/GenBank/DDBJ databases">
        <title>Novel methanotroph of the genus Methylocapsa from a subarctic wetland.</title>
        <authorList>
            <person name="Belova S.E."/>
            <person name="Oshkin I.Y."/>
            <person name="Miroshnikov K."/>
            <person name="Dedysh S.N."/>
        </authorList>
    </citation>
    <scope>NUCLEOTIDE SEQUENCE [LARGE SCALE GENOMIC DNA]</scope>
    <source>
        <strain evidence="6 7">RX1</strain>
    </source>
</reference>
<dbReference type="InterPro" id="IPR000847">
    <property type="entry name" value="LysR_HTH_N"/>
</dbReference>
<organism evidence="6 7">
    <name type="scientific">Methylocapsa polymorpha</name>
    <dbReference type="NCBI Taxonomy" id="3080828"/>
    <lineage>
        <taxon>Bacteria</taxon>
        <taxon>Pseudomonadati</taxon>
        <taxon>Pseudomonadota</taxon>
        <taxon>Alphaproteobacteria</taxon>
        <taxon>Hyphomicrobiales</taxon>
        <taxon>Beijerinckiaceae</taxon>
        <taxon>Methylocapsa</taxon>
    </lineage>
</organism>
<dbReference type="Gene3D" id="1.10.10.10">
    <property type="entry name" value="Winged helix-like DNA-binding domain superfamily/Winged helix DNA-binding domain"/>
    <property type="match status" value="1"/>
</dbReference>
<accession>A0ABZ0HNE4</accession>
<name>A0ABZ0HNE4_9HYPH</name>
<keyword evidence="4" id="KW-0804">Transcription</keyword>
<dbReference type="RefSeq" id="WP_407337762.1">
    <property type="nucleotide sequence ID" value="NZ_CP136862.1"/>
</dbReference>
<evidence type="ECO:0000256" key="4">
    <source>
        <dbReference type="ARBA" id="ARBA00023163"/>
    </source>
</evidence>
<dbReference type="PANTHER" id="PTHR30346">
    <property type="entry name" value="TRANSCRIPTIONAL DUAL REGULATOR HCAR-RELATED"/>
    <property type="match status" value="1"/>
</dbReference>
<evidence type="ECO:0000256" key="2">
    <source>
        <dbReference type="ARBA" id="ARBA00023015"/>
    </source>
</evidence>
<dbReference type="Pfam" id="PF00126">
    <property type="entry name" value="HTH_1"/>
    <property type="match status" value="1"/>
</dbReference>
<evidence type="ECO:0000259" key="5">
    <source>
        <dbReference type="PROSITE" id="PS50931"/>
    </source>
</evidence>
<evidence type="ECO:0000313" key="6">
    <source>
        <dbReference type="EMBL" id="WOJ88326.1"/>
    </source>
</evidence>
<dbReference type="SUPFAM" id="SSF53850">
    <property type="entry name" value="Periplasmic binding protein-like II"/>
    <property type="match status" value="1"/>
</dbReference>
<dbReference type="Proteomes" id="UP001626536">
    <property type="component" value="Chromosome"/>
</dbReference>
<dbReference type="EMBL" id="CP136862">
    <property type="protein sequence ID" value="WOJ88326.1"/>
    <property type="molecule type" value="Genomic_DNA"/>
</dbReference>
<keyword evidence="3" id="KW-0238">DNA-binding</keyword>
<feature type="domain" description="HTH lysR-type" evidence="5">
    <location>
        <begin position="11"/>
        <end position="59"/>
    </location>
</feature>
<dbReference type="Gene3D" id="3.40.190.10">
    <property type="entry name" value="Periplasmic binding protein-like II"/>
    <property type="match status" value="2"/>
</dbReference>
<dbReference type="Pfam" id="PF03466">
    <property type="entry name" value="LysR_substrate"/>
    <property type="match status" value="1"/>
</dbReference>
<protein>
    <submittedName>
        <fullName evidence="6">LysR substrate-binding domain-containing protein</fullName>
    </submittedName>
</protein>